<proteinExistence type="predicted"/>
<organism evidence="1 2">
    <name type="scientific">Dreissena polymorpha</name>
    <name type="common">Zebra mussel</name>
    <name type="synonym">Mytilus polymorpha</name>
    <dbReference type="NCBI Taxonomy" id="45954"/>
    <lineage>
        <taxon>Eukaryota</taxon>
        <taxon>Metazoa</taxon>
        <taxon>Spiralia</taxon>
        <taxon>Lophotrochozoa</taxon>
        <taxon>Mollusca</taxon>
        <taxon>Bivalvia</taxon>
        <taxon>Autobranchia</taxon>
        <taxon>Heteroconchia</taxon>
        <taxon>Euheterodonta</taxon>
        <taxon>Imparidentia</taxon>
        <taxon>Neoheterodontei</taxon>
        <taxon>Myida</taxon>
        <taxon>Dreissenoidea</taxon>
        <taxon>Dreissenidae</taxon>
        <taxon>Dreissena</taxon>
    </lineage>
</organism>
<evidence type="ECO:0000313" key="2">
    <source>
        <dbReference type="Proteomes" id="UP000828390"/>
    </source>
</evidence>
<dbReference type="AlphaFoldDB" id="A0A9D4LHJ9"/>
<comment type="caution">
    <text evidence="1">The sequence shown here is derived from an EMBL/GenBank/DDBJ whole genome shotgun (WGS) entry which is preliminary data.</text>
</comment>
<keyword evidence="2" id="KW-1185">Reference proteome</keyword>
<name>A0A9D4LHJ9_DREPO</name>
<accession>A0A9D4LHJ9</accession>
<dbReference type="EMBL" id="JAIWYP010000003">
    <property type="protein sequence ID" value="KAH3858817.1"/>
    <property type="molecule type" value="Genomic_DNA"/>
</dbReference>
<reference evidence="1" key="1">
    <citation type="journal article" date="2019" name="bioRxiv">
        <title>The Genome of the Zebra Mussel, Dreissena polymorpha: A Resource for Invasive Species Research.</title>
        <authorList>
            <person name="McCartney M.A."/>
            <person name="Auch B."/>
            <person name="Kono T."/>
            <person name="Mallez S."/>
            <person name="Zhang Y."/>
            <person name="Obille A."/>
            <person name="Becker A."/>
            <person name="Abrahante J.E."/>
            <person name="Garbe J."/>
            <person name="Badalamenti J.P."/>
            <person name="Herman A."/>
            <person name="Mangelson H."/>
            <person name="Liachko I."/>
            <person name="Sullivan S."/>
            <person name="Sone E.D."/>
            <person name="Koren S."/>
            <person name="Silverstein K.A.T."/>
            <person name="Beckman K.B."/>
            <person name="Gohl D.M."/>
        </authorList>
    </citation>
    <scope>NUCLEOTIDE SEQUENCE</scope>
    <source>
        <strain evidence="1">Duluth1</strain>
        <tissue evidence="1">Whole animal</tissue>
    </source>
</reference>
<reference evidence="1" key="2">
    <citation type="submission" date="2020-11" db="EMBL/GenBank/DDBJ databases">
        <authorList>
            <person name="McCartney M.A."/>
            <person name="Auch B."/>
            <person name="Kono T."/>
            <person name="Mallez S."/>
            <person name="Becker A."/>
            <person name="Gohl D.M."/>
            <person name="Silverstein K.A.T."/>
            <person name="Koren S."/>
            <person name="Bechman K.B."/>
            <person name="Herman A."/>
            <person name="Abrahante J.E."/>
            <person name="Garbe J."/>
        </authorList>
    </citation>
    <scope>NUCLEOTIDE SEQUENCE</scope>
    <source>
        <strain evidence="1">Duluth1</strain>
        <tissue evidence="1">Whole animal</tissue>
    </source>
</reference>
<gene>
    <name evidence="1" type="ORF">DPMN_101455</name>
</gene>
<sequence>MTFNSGTTPSVCECPPTYEVLGNYSNLSWHCDNCGLSNFASGIFDCYITPSENSFSDLSSSGVSSILSTGPPISCSSPVASLKKKPVTPSFRSMKILNVNFQSVKNKKEEIGHIIDSVNLVDVPITYRTPISSVRGHGTCYLVPFARTQIYQNSFFPDTIRLWNRLTQTIVSCSSVDSFKEEVQSISLK</sequence>
<evidence type="ECO:0000313" key="1">
    <source>
        <dbReference type="EMBL" id="KAH3858817.1"/>
    </source>
</evidence>
<protein>
    <submittedName>
        <fullName evidence="1">Uncharacterized protein</fullName>
    </submittedName>
</protein>
<dbReference type="Proteomes" id="UP000828390">
    <property type="component" value="Unassembled WGS sequence"/>
</dbReference>